<sequence length="554" mass="63287">MDLKIVAEARLRTLSRLSRRSTKSRKEIIDKVCGKADSTPEQYQLRNLFTWLAYTNGRFRLSAVRQILELVKEGKSKPIVTADGELDERKSNPIFTAAGELDDTLSRVISISPDFINRADGDEDEDRILKATEIGKETELVSYASRSWLEYLPSDDSIGKLEENHIEAVIESFSDIFGNETGYRNIALKRLEDSVDVEEEGPSICKQPVTKAKSYETIYKYLEYFKPKSDIELTSKVKKFLTTEYPGEAFTSFRLAHQALVEAFKLSPKSDEIKSLKEKIYQALVELSSESVEIKSLKEKIYKAFVEAFKLPSKSDEIHQVLVEAFTLSSKSDEIYQAFIKAFKLSPKLDEIESFSEKISNILVEDFRISPKSDEIKSFLKNIHQALVEVSIDCFGNVPKKYQSFSPASFCAHYKVFGKWNTAEAHKCLAMALRYDGHYEEALKEAKLGRDIASNTLKEAESNSKDSMEELNKLREELFELENRIGRIYSGWSEDLRDDTKIPQTVQRLLDEDLRRKYQEASTEKWKALKDAFNESAVRAITNASEAIDKKSPK</sequence>
<evidence type="ECO:0000313" key="3">
    <source>
        <dbReference type="Proteomes" id="UP000258309"/>
    </source>
</evidence>
<dbReference type="SUPFAM" id="SSF48371">
    <property type="entry name" value="ARM repeat"/>
    <property type="match status" value="1"/>
</dbReference>
<proteinExistence type="predicted"/>
<evidence type="ECO:0000313" key="2">
    <source>
        <dbReference type="EMBL" id="RFU35770.1"/>
    </source>
</evidence>
<dbReference type="AlphaFoldDB" id="A0A3E2HQX9"/>
<dbReference type="InterPro" id="IPR016024">
    <property type="entry name" value="ARM-type_fold"/>
</dbReference>
<keyword evidence="3" id="KW-1185">Reference proteome</keyword>
<dbReference type="EMBL" id="NCSJ02000005">
    <property type="protein sequence ID" value="RFU35770.1"/>
    <property type="molecule type" value="Genomic_DNA"/>
</dbReference>
<feature type="non-terminal residue" evidence="2">
    <location>
        <position position="554"/>
    </location>
</feature>
<organism evidence="2 3">
    <name type="scientific">Scytalidium lignicola</name>
    <name type="common">Hyphomycete</name>
    <dbReference type="NCBI Taxonomy" id="5539"/>
    <lineage>
        <taxon>Eukaryota</taxon>
        <taxon>Fungi</taxon>
        <taxon>Dikarya</taxon>
        <taxon>Ascomycota</taxon>
        <taxon>Pezizomycotina</taxon>
        <taxon>Leotiomycetes</taxon>
        <taxon>Leotiomycetes incertae sedis</taxon>
        <taxon>Scytalidium</taxon>
    </lineage>
</organism>
<name>A0A3E2HQX9_SCYLI</name>
<feature type="non-terminal residue" evidence="2">
    <location>
        <position position="1"/>
    </location>
</feature>
<keyword evidence="1" id="KW-0175">Coiled coil</keyword>
<comment type="caution">
    <text evidence="2">The sequence shown here is derived from an EMBL/GenBank/DDBJ whole genome shotgun (WGS) entry which is preliminary data.</text>
</comment>
<dbReference type="Proteomes" id="UP000258309">
    <property type="component" value="Unassembled WGS sequence"/>
</dbReference>
<reference evidence="2 3" key="1">
    <citation type="submission" date="2018-05" db="EMBL/GenBank/DDBJ databases">
        <title>Draft genome sequence of Scytalidium lignicola DSM 105466, a ubiquitous saprotrophic fungus.</title>
        <authorList>
            <person name="Buettner E."/>
            <person name="Gebauer A.M."/>
            <person name="Hofrichter M."/>
            <person name="Liers C."/>
            <person name="Kellner H."/>
        </authorList>
    </citation>
    <scope>NUCLEOTIDE SEQUENCE [LARGE SCALE GENOMIC DNA]</scope>
    <source>
        <strain evidence="2 3">DSM 105466</strain>
    </source>
</reference>
<gene>
    <name evidence="2" type="ORF">B7463_g547</name>
</gene>
<accession>A0A3E2HQX9</accession>
<protein>
    <submittedName>
        <fullName evidence="2">Uncharacterized protein</fullName>
    </submittedName>
</protein>
<dbReference type="OrthoDB" id="448455at2759"/>
<evidence type="ECO:0000256" key="1">
    <source>
        <dbReference type="SAM" id="Coils"/>
    </source>
</evidence>
<feature type="coiled-coil region" evidence="1">
    <location>
        <begin position="443"/>
        <end position="484"/>
    </location>
</feature>